<dbReference type="SUPFAM" id="SSF53474">
    <property type="entry name" value="alpha/beta-Hydrolases"/>
    <property type="match status" value="1"/>
</dbReference>
<dbReference type="AlphaFoldDB" id="A0A329TH19"/>
<evidence type="ECO:0000313" key="1">
    <source>
        <dbReference type="EMBL" id="RAW48323.1"/>
    </source>
</evidence>
<dbReference type="RefSeq" id="WP_112116112.1">
    <property type="nucleotide sequence ID" value="NZ_PRKZ01000009.1"/>
</dbReference>
<dbReference type="PANTHER" id="PTHR48098">
    <property type="entry name" value="ENTEROCHELIN ESTERASE-RELATED"/>
    <property type="match status" value="1"/>
</dbReference>
<reference evidence="1 2" key="1">
    <citation type="submission" date="2018-02" db="EMBL/GenBank/DDBJ databases">
        <title>Complete genome sequencing of Faecalibacterium prausnitzii strains isolated from the human gut.</title>
        <authorList>
            <person name="Fitzgerald B.C."/>
            <person name="Shkoporov A.N."/>
            <person name="Ross P.R."/>
            <person name="Hill C."/>
        </authorList>
    </citation>
    <scope>NUCLEOTIDE SEQUENCE [LARGE SCALE GENOMIC DNA]</scope>
    <source>
        <strain evidence="1 2">APC942/8-14-2</strain>
    </source>
</reference>
<dbReference type="Pfam" id="PF00756">
    <property type="entry name" value="Esterase"/>
    <property type="match status" value="1"/>
</dbReference>
<dbReference type="InterPro" id="IPR000801">
    <property type="entry name" value="Esterase-like"/>
</dbReference>
<gene>
    <name evidence="1" type="ORF">C4N25_11140</name>
</gene>
<dbReference type="InterPro" id="IPR029058">
    <property type="entry name" value="AB_hydrolase_fold"/>
</dbReference>
<protein>
    <submittedName>
        <fullName evidence="1">Alpha-mannosidase</fullName>
    </submittedName>
</protein>
<sequence length="255" mass="28864">MIKKWTVRYPAVNGEEERRTYVYLPTMYEADPDRRYPVLYMFDGQNVFFDSDATYGKSWGMADYLDYTDTPVIVAAIECNAGPNNERLVEYSPYRFDDPNYGHFDGKGKDTLNWFVHEFKPYIDSQYRTLPDRAHTFIGGSSMGGLMSLYALLAYNDVFGRAAALSPSLWVAPAALMNLTARTKLASGTVLYMDYGSKEMGNHEGMRKGFGEMCGKIFARGINLTARVVPGGTHSEASWEKQLPFVFHTLMYGLE</sequence>
<dbReference type="PANTHER" id="PTHR48098:SF6">
    <property type="entry name" value="FERRI-BACILLIBACTIN ESTERASE BESA"/>
    <property type="match status" value="1"/>
</dbReference>
<evidence type="ECO:0000313" key="2">
    <source>
        <dbReference type="Proteomes" id="UP000251634"/>
    </source>
</evidence>
<dbReference type="Proteomes" id="UP000251634">
    <property type="component" value="Unassembled WGS sequence"/>
</dbReference>
<dbReference type="EMBL" id="PRKZ01000009">
    <property type="protein sequence ID" value="RAW48323.1"/>
    <property type="molecule type" value="Genomic_DNA"/>
</dbReference>
<accession>A0A329TH19</accession>
<comment type="caution">
    <text evidence="1">The sequence shown here is derived from an EMBL/GenBank/DDBJ whole genome shotgun (WGS) entry which is preliminary data.</text>
</comment>
<dbReference type="Gene3D" id="3.40.50.1820">
    <property type="entry name" value="alpha/beta hydrolase"/>
    <property type="match status" value="1"/>
</dbReference>
<name>A0A329TH19_9FIRM</name>
<organism evidence="1 2">
    <name type="scientific">Faecalibacterium prausnitzii</name>
    <dbReference type="NCBI Taxonomy" id="853"/>
    <lineage>
        <taxon>Bacteria</taxon>
        <taxon>Bacillati</taxon>
        <taxon>Bacillota</taxon>
        <taxon>Clostridia</taxon>
        <taxon>Eubacteriales</taxon>
        <taxon>Oscillospiraceae</taxon>
        <taxon>Faecalibacterium</taxon>
    </lineage>
</organism>
<proteinExistence type="predicted"/>
<dbReference type="InterPro" id="IPR050583">
    <property type="entry name" value="Mycobacterial_A85_antigen"/>
</dbReference>